<dbReference type="InterPro" id="IPR036388">
    <property type="entry name" value="WH-like_DNA-bd_sf"/>
</dbReference>
<keyword evidence="4" id="KW-0238">DNA-binding</keyword>
<dbReference type="Gene3D" id="1.10.1740.10">
    <property type="match status" value="1"/>
</dbReference>
<accession>A0ABV1JJ65</accession>
<dbReference type="CDD" id="cd06171">
    <property type="entry name" value="Sigma70_r4"/>
    <property type="match status" value="1"/>
</dbReference>
<evidence type="ECO:0000256" key="2">
    <source>
        <dbReference type="ARBA" id="ARBA00023015"/>
    </source>
</evidence>
<reference evidence="8 9" key="1">
    <citation type="submission" date="2024-04" db="EMBL/GenBank/DDBJ databases">
        <title>Human intestinal bacterial collection.</title>
        <authorList>
            <person name="Pauvert C."/>
            <person name="Hitch T.C.A."/>
            <person name="Clavel T."/>
        </authorList>
    </citation>
    <scope>NUCLEOTIDE SEQUENCE [LARGE SCALE GENOMIC DNA]</scope>
    <source>
        <strain evidence="8 9">CLA-KB-H42</strain>
    </source>
</reference>
<dbReference type="PANTHER" id="PTHR43133">
    <property type="entry name" value="RNA POLYMERASE ECF-TYPE SIGMA FACTO"/>
    <property type="match status" value="1"/>
</dbReference>
<dbReference type="SUPFAM" id="SSF88659">
    <property type="entry name" value="Sigma3 and sigma4 domains of RNA polymerase sigma factors"/>
    <property type="match status" value="1"/>
</dbReference>
<keyword evidence="3" id="KW-0731">Sigma factor</keyword>
<keyword evidence="2" id="KW-0805">Transcription regulation</keyword>
<dbReference type="Gene3D" id="1.10.10.10">
    <property type="entry name" value="Winged helix-like DNA-binding domain superfamily/Winged helix DNA-binding domain"/>
    <property type="match status" value="1"/>
</dbReference>
<dbReference type="NCBIfam" id="TIGR02937">
    <property type="entry name" value="sigma70-ECF"/>
    <property type="match status" value="1"/>
</dbReference>
<evidence type="ECO:0000313" key="9">
    <source>
        <dbReference type="Proteomes" id="UP001487305"/>
    </source>
</evidence>
<gene>
    <name evidence="8" type="ORF">AAA083_14255</name>
</gene>
<evidence type="ECO:0000256" key="3">
    <source>
        <dbReference type="ARBA" id="ARBA00023082"/>
    </source>
</evidence>
<dbReference type="Proteomes" id="UP001487305">
    <property type="component" value="Unassembled WGS sequence"/>
</dbReference>
<evidence type="ECO:0000313" key="8">
    <source>
        <dbReference type="EMBL" id="MEQ3364142.1"/>
    </source>
</evidence>
<proteinExistence type="inferred from homology"/>
<dbReference type="InterPro" id="IPR014284">
    <property type="entry name" value="RNA_pol_sigma-70_dom"/>
</dbReference>
<keyword evidence="5" id="KW-0804">Transcription</keyword>
<dbReference type="SUPFAM" id="SSF88946">
    <property type="entry name" value="Sigma2 domain of RNA polymerase sigma factors"/>
    <property type="match status" value="1"/>
</dbReference>
<evidence type="ECO:0000256" key="1">
    <source>
        <dbReference type="ARBA" id="ARBA00010641"/>
    </source>
</evidence>
<evidence type="ECO:0000259" key="7">
    <source>
        <dbReference type="Pfam" id="PF08281"/>
    </source>
</evidence>
<dbReference type="InterPro" id="IPR013325">
    <property type="entry name" value="RNA_pol_sigma_r2"/>
</dbReference>
<dbReference type="PANTHER" id="PTHR43133:SF8">
    <property type="entry name" value="RNA POLYMERASE SIGMA FACTOR HI_1459-RELATED"/>
    <property type="match status" value="1"/>
</dbReference>
<feature type="domain" description="RNA polymerase sigma factor 70 region 4 type 2" evidence="7">
    <location>
        <begin position="139"/>
        <end position="190"/>
    </location>
</feature>
<name>A0ABV1JJ65_9ACTN</name>
<feature type="domain" description="RNA polymerase sigma-70 region 2" evidence="6">
    <location>
        <begin position="41"/>
        <end position="107"/>
    </location>
</feature>
<protein>
    <submittedName>
        <fullName evidence="8">Sigma-70 family RNA polymerase sigma factor</fullName>
    </submittedName>
</protein>
<dbReference type="Pfam" id="PF04542">
    <property type="entry name" value="Sigma70_r2"/>
    <property type="match status" value="1"/>
</dbReference>
<dbReference type="InterPro" id="IPR007627">
    <property type="entry name" value="RNA_pol_sigma70_r2"/>
</dbReference>
<dbReference type="InterPro" id="IPR013249">
    <property type="entry name" value="RNA_pol_sigma70_r4_t2"/>
</dbReference>
<dbReference type="Pfam" id="PF08281">
    <property type="entry name" value="Sigma70_r4_2"/>
    <property type="match status" value="1"/>
</dbReference>
<dbReference type="InterPro" id="IPR013324">
    <property type="entry name" value="RNA_pol_sigma_r3/r4-like"/>
</dbReference>
<dbReference type="InterPro" id="IPR039425">
    <property type="entry name" value="RNA_pol_sigma-70-like"/>
</dbReference>
<comment type="caution">
    <text evidence="8">The sequence shown here is derived from an EMBL/GenBank/DDBJ whole genome shotgun (WGS) entry which is preliminary data.</text>
</comment>
<sequence length="202" mass="22558">MADCEAMSKMVNVSEIDTEEDRMRAALARVSRGDETALEELYRAYAPAVFAFSLSRAPNREIAEEVAADAWLGCWRSARSFRGDSRVLTWLLGIAKRQVYVHTRRKRLVEVPLDDSVCEIPGDEEDALDRIAGETSVAEMLAALDALPAELSETARLAWLHELPYSEIAAVTEVPTGTVKSRISRARRLLKEILGGCHEKRR</sequence>
<organism evidence="8 9">
    <name type="scientific">Raoultibacter massiliensis</name>
    <dbReference type="NCBI Taxonomy" id="1852371"/>
    <lineage>
        <taxon>Bacteria</taxon>
        <taxon>Bacillati</taxon>
        <taxon>Actinomycetota</taxon>
        <taxon>Coriobacteriia</taxon>
        <taxon>Eggerthellales</taxon>
        <taxon>Eggerthellaceae</taxon>
        <taxon>Raoultibacter</taxon>
    </lineage>
</organism>
<evidence type="ECO:0000256" key="4">
    <source>
        <dbReference type="ARBA" id="ARBA00023125"/>
    </source>
</evidence>
<evidence type="ECO:0000259" key="6">
    <source>
        <dbReference type="Pfam" id="PF04542"/>
    </source>
</evidence>
<evidence type="ECO:0000256" key="5">
    <source>
        <dbReference type="ARBA" id="ARBA00023163"/>
    </source>
</evidence>
<comment type="similarity">
    <text evidence="1">Belongs to the sigma-70 factor family. ECF subfamily.</text>
</comment>
<dbReference type="RefSeq" id="WP_349227919.1">
    <property type="nucleotide sequence ID" value="NZ_JBBNOP010000017.1"/>
</dbReference>
<dbReference type="EMBL" id="JBBNOP010000017">
    <property type="protein sequence ID" value="MEQ3364142.1"/>
    <property type="molecule type" value="Genomic_DNA"/>
</dbReference>
<keyword evidence="9" id="KW-1185">Reference proteome</keyword>